<organism evidence="2 3">
    <name type="scientific">Rubidibacter lacunae KORDI 51-2</name>
    <dbReference type="NCBI Taxonomy" id="582515"/>
    <lineage>
        <taxon>Bacteria</taxon>
        <taxon>Bacillati</taxon>
        <taxon>Cyanobacteriota</taxon>
        <taxon>Cyanophyceae</taxon>
        <taxon>Oscillatoriophycideae</taxon>
        <taxon>Chroococcales</taxon>
        <taxon>Aphanothecaceae</taxon>
        <taxon>Rubidibacter</taxon>
    </lineage>
</organism>
<evidence type="ECO:0000313" key="3">
    <source>
        <dbReference type="Proteomes" id="UP000016960"/>
    </source>
</evidence>
<name>U5DGG4_9CHRO</name>
<evidence type="ECO:0000313" key="2">
    <source>
        <dbReference type="EMBL" id="ERN40377.1"/>
    </source>
</evidence>
<sequence length="163" mass="17296">MPTTDYFQLELASGVRVAAAIASVVEVTGCSRGEVCPLPGVPSALLGVLNQRGRLLWVLDLGRLLRLPPTSELPRPQDRLTLVILGDRQGRARLGCVVVALRGVVGLDREQLKPPPARLQADVRPLVSGMGITPDGLIAAIDVDAILASLQHVSPAVYSQVSR</sequence>
<dbReference type="PANTHER" id="PTHR22617:SF23">
    <property type="entry name" value="CHEMOTAXIS PROTEIN CHEW"/>
    <property type="match status" value="1"/>
</dbReference>
<protein>
    <submittedName>
        <fullName evidence="2">Chemotaxis signal transduction protein</fullName>
    </submittedName>
</protein>
<dbReference type="Proteomes" id="UP000016960">
    <property type="component" value="Unassembled WGS sequence"/>
</dbReference>
<dbReference type="InterPro" id="IPR039315">
    <property type="entry name" value="CheW"/>
</dbReference>
<proteinExistence type="predicted"/>
<dbReference type="eggNOG" id="COG0835">
    <property type="taxonomic scope" value="Bacteria"/>
</dbReference>
<dbReference type="SUPFAM" id="SSF50341">
    <property type="entry name" value="CheW-like"/>
    <property type="match status" value="1"/>
</dbReference>
<dbReference type="STRING" id="582515.KR51_00029140"/>
<dbReference type="Gene3D" id="2.40.50.180">
    <property type="entry name" value="CheA-289, Domain 4"/>
    <property type="match status" value="1"/>
</dbReference>
<dbReference type="Gene3D" id="2.30.30.40">
    <property type="entry name" value="SH3 Domains"/>
    <property type="match status" value="1"/>
</dbReference>
<dbReference type="RefSeq" id="WP_022608494.1">
    <property type="nucleotide sequence ID" value="NZ_ASSJ01000076.1"/>
</dbReference>
<dbReference type="InParanoid" id="U5DGG4"/>
<dbReference type="InterPro" id="IPR036061">
    <property type="entry name" value="CheW-like_dom_sf"/>
</dbReference>
<dbReference type="Pfam" id="PF01584">
    <property type="entry name" value="CheW"/>
    <property type="match status" value="1"/>
</dbReference>
<dbReference type="EMBL" id="ASSJ01000076">
    <property type="protein sequence ID" value="ERN40377.1"/>
    <property type="molecule type" value="Genomic_DNA"/>
</dbReference>
<dbReference type="SMART" id="SM00260">
    <property type="entry name" value="CheW"/>
    <property type="match status" value="1"/>
</dbReference>
<gene>
    <name evidence="2" type="ORF">KR51_00029140</name>
</gene>
<evidence type="ECO:0000259" key="1">
    <source>
        <dbReference type="PROSITE" id="PS50851"/>
    </source>
</evidence>
<reference evidence="2 3" key="1">
    <citation type="submission" date="2013-05" db="EMBL/GenBank/DDBJ databases">
        <title>Draft genome sequence of Rubidibacter lacunae KORDI 51-2.</title>
        <authorList>
            <person name="Choi D.H."/>
            <person name="Noh J.H."/>
            <person name="Kwon K.-K."/>
            <person name="Lee J.-H."/>
            <person name="Ryu J.-Y."/>
        </authorList>
    </citation>
    <scope>NUCLEOTIDE SEQUENCE [LARGE SCALE GENOMIC DNA]</scope>
    <source>
        <strain evidence="2 3">KORDI 51-2</strain>
    </source>
</reference>
<accession>U5DGG4</accession>
<dbReference type="PROSITE" id="PS50851">
    <property type="entry name" value="CHEW"/>
    <property type="match status" value="1"/>
</dbReference>
<dbReference type="AlphaFoldDB" id="U5DGG4"/>
<dbReference type="GO" id="GO:0006935">
    <property type="term" value="P:chemotaxis"/>
    <property type="evidence" value="ECO:0007669"/>
    <property type="project" value="InterPro"/>
</dbReference>
<dbReference type="OrthoDB" id="425983at2"/>
<comment type="caution">
    <text evidence="2">The sequence shown here is derived from an EMBL/GenBank/DDBJ whole genome shotgun (WGS) entry which is preliminary data.</text>
</comment>
<dbReference type="GO" id="GO:0007165">
    <property type="term" value="P:signal transduction"/>
    <property type="evidence" value="ECO:0007669"/>
    <property type="project" value="InterPro"/>
</dbReference>
<dbReference type="InterPro" id="IPR002545">
    <property type="entry name" value="CheW-lke_dom"/>
</dbReference>
<feature type="domain" description="CheW-like" evidence="1">
    <location>
        <begin position="3"/>
        <end position="152"/>
    </location>
</feature>
<keyword evidence="3" id="KW-1185">Reference proteome</keyword>
<dbReference type="PANTHER" id="PTHR22617">
    <property type="entry name" value="CHEMOTAXIS SENSOR HISTIDINE KINASE-RELATED"/>
    <property type="match status" value="1"/>
</dbReference>
<dbReference type="GO" id="GO:0005829">
    <property type="term" value="C:cytosol"/>
    <property type="evidence" value="ECO:0007669"/>
    <property type="project" value="TreeGrafter"/>
</dbReference>